<accession>A0AAE4Z801</accession>
<dbReference type="PANTHER" id="PTHR42865:SF7">
    <property type="entry name" value="PROTON_GLUTAMATE-ASPARTATE SYMPORTER"/>
    <property type="match status" value="1"/>
</dbReference>
<evidence type="ECO:0000256" key="4">
    <source>
        <dbReference type="ARBA" id="ARBA00022692"/>
    </source>
</evidence>
<evidence type="ECO:0000313" key="10">
    <source>
        <dbReference type="Proteomes" id="UP000702544"/>
    </source>
</evidence>
<dbReference type="GO" id="GO:0006835">
    <property type="term" value="P:dicarboxylic acid transport"/>
    <property type="evidence" value="ECO:0007669"/>
    <property type="project" value="TreeGrafter"/>
</dbReference>
<dbReference type="GO" id="GO:0015293">
    <property type="term" value="F:symporter activity"/>
    <property type="evidence" value="ECO:0007669"/>
    <property type="project" value="UniProtKB-KW"/>
</dbReference>
<dbReference type="AlphaFoldDB" id="A0AAE4Z801"/>
<dbReference type="Pfam" id="PF00375">
    <property type="entry name" value="SDF"/>
    <property type="match status" value="1"/>
</dbReference>
<proteinExistence type="predicted"/>
<evidence type="ECO:0000256" key="1">
    <source>
        <dbReference type="ARBA" id="ARBA00004651"/>
    </source>
</evidence>
<keyword evidence="6 8" id="KW-1133">Transmembrane helix</keyword>
<sequence length="439" mass="46078">MALHNKIGIGLVAGVVVGVLANALDLEWLRQAISWVAPLGPAWIRLIMMIVVPLVMASLIVGTASLGDITRLGRIGGKTVGFYLGTTTIAITIGLVLSNLVRPGRGVDEATQAQLMESFGGDAAANVQLAQEAPGIMDVVLNIIPRNPVEAAANGDMLPIIFFSLMFGAALSLVQREPRETVLGFFNGVNDVAMIMVDWVMRLAPYAVFVLLADVVGQFGLDLLRSLALYMLTVIFGLALHAFGTYALAMRLLARFNPIEFFRRIRKVPIIAFSTSSSNATLPVTIESAEEDLGVSNEVASFVLPLGATINMDGTALYQGVAVMFIAQVVGIDLTWQAQLMVVLTATLASIGAAGVPSAGIIILTVVLAQAGVPEAGIALILGVDRVLDMCRTAVNVTGDLTCSAFVARSEGEELTPRPIGVEEAALRGATVKKGAGLG</sequence>
<dbReference type="PROSITE" id="PS00714">
    <property type="entry name" value="NA_DICARBOXYL_SYMP_2"/>
    <property type="match status" value="1"/>
</dbReference>
<dbReference type="InterPro" id="IPR018107">
    <property type="entry name" value="Na-dicarboxylate_symporter_CS"/>
</dbReference>
<dbReference type="FunFam" id="1.10.3860.10:FF:000001">
    <property type="entry name" value="C4-dicarboxylate transport protein"/>
    <property type="match status" value="1"/>
</dbReference>
<keyword evidence="3" id="KW-1003">Cell membrane</keyword>
<dbReference type="PANTHER" id="PTHR42865">
    <property type="entry name" value="PROTON/GLUTAMATE-ASPARTATE SYMPORTER"/>
    <property type="match status" value="1"/>
</dbReference>
<reference evidence="9 10" key="1">
    <citation type="submission" date="2020-01" db="EMBL/GenBank/DDBJ databases">
        <title>Genomes assembled from Gulf of Kutch pelagic sediment metagenomes.</title>
        <authorList>
            <person name="Chandrashekar M."/>
            <person name="Mahajan M.S."/>
            <person name="Dave K.J."/>
            <person name="Vatsa P."/>
            <person name="Nathani N.M."/>
        </authorList>
    </citation>
    <scope>NUCLEOTIDE SEQUENCE [LARGE SCALE GENOMIC DNA]</scope>
    <source>
        <strain evidence="9">KS3-K002</strain>
    </source>
</reference>
<comment type="caution">
    <text evidence="9">The sequence shown here is derived from an EMBL/GenBank/DDBJ whole genome shotgun (WGS) entry which is preliminary data.</text>
</comment>
<keyword evidence="2" id="KW-0813">Transport</keyword>
<dbReference type="InterPro" id="IPR001991">
    <property type="entry name" value="Na-dicarboxylate_symporter"/>
</dbReference>
<evidence type="ECO:0000256" key="3">
    <source>
        <dbReference type="ARBA" id="ARBA00022475"/>
    </source>
</evidence>
<dbReference type="Gene3D" id="1.10.3860.10">
    <property type="entry name" value="Sodium:dicarboxylate symporter"/>
    <property type="match status" value="1"/>
</dbReference>
<feature type="transmembrane region" description="Helical" evidence="8">
    <location>
        <begin position="157"/>
        <end position="174"/>
    </location>
</feature>
<feature type="transmembrane region" description="Helical" evidence="8">
    <location>
        <begin position="227"/>
        <end position="254"/>
    </location>
</feature>
<dbReference type="EMBL" id="JAACAK010000083">
    <property type="protein sequence ID" value="NIR75489.1"/>
    <property type="molecule type" value="Genomic_DNA"/>
</dbReference>
<gene>
    <name evidence="9" type="ORF">GWO12_10335</name>
</gene>
<feature type="transmembrane region" description="Helical" evidence="8">
    <location>
        <begin position="81"/>
        <end position="101"/>
    </location>
</feature>
<keyword evidence="7 8" id="KW-0472">Membrane</keyword>
<keyword evidence="5" id="KW-0769">Symport</keyword>
<dbReference type="SUPFAM" id="SSF118215">
    <property type="entry name" value="Proton glutamate symport protein"/>
    <property type="match status" value="1"/>
</dbReference>
<dbReference type="InterPro" id="IPR036458">
    <property type="entry name" value="Na:dicarbo_symporter_sf"/>
</dbReference>
<evidence type="ECO:0000256" key="2">
    <source>
        <dbReference type="ARBA" id="ARBA00022448"/>
    </source>
</evidence>
<evidence type="ECO:0000256" key="8">
    <source>
        <dbReference type="SAM" id="Phobius"/>
    </source>
</evidence>
<keyword evidence="4 8" id="KW-0812">Transmembrane</keyword>
<comment type="subcellular location">
    <subcellularLocation>
        <location evidence="1">Cell membrane</location>
        <topology evidence="1">Multi-pass membrane protein</topology>
    </subcellularLocation>
</comment>
<dbReference type="PRINTS" id="PR00173">
    <property type="entry name" value="EDTRNSPORT"/>
</dbReference>
<name>A0AAE4Z801_9BACT</name>
<feature type="transmembrane region" description="Helical" evidence="8">
    <location>
        <begin position="342"/>
        <end position="369"/>
    </location>
</feature>
<evidence type="ECO:0000256" key="6">
    <source>
        <dbReference type="ARBA" id="ARBA00022989"/>
    </source>
</evidence>
<dbReference type="Proteomes" id="UP000702544">
    <property type="component" value="Unassembled WGS sequence"/>
</dbReference>
<evidence type="ECO:0000313" key="9">
    <source>
        <dbReference type="EMBL" id="NIR75489.1"/>
    </source>
</evidence>
<feature type="transmembrane region" description="Helical" evidence="8">
    <location>
        <begin position="203"/>
        <end position="221"/>
    </location>
</feature>
<evidence type="ECO:0000256" key="5">
    <source>
        <dbReference type="ARBA" id="ARBA00022847"/>
    </source>
</evidence>
<dbReference type="GO" id="GO:0005886">
    <property type="term" value="C:plasma membrane"/>
    <property type="evidence" value="ECO:0007669"/>
    <property type="project" value="UniProtKB-SubCell"/>
</dbReference>
<evidence type="ECO:0000256" key="7">
    <source>
        <dbReference type="ARBA" id="ARBA00023136"/>
    </source>
</evidence>
<protein>
    <submittedName>
        <fullName evidence="9">Dicarboxylate/amino acid:cation symporter</fullName>
    </submittedName>
</protein>
<feature type="transmembrane region" description="Helical" evidence="8">
    <location>
        <begin position="47"/>
        <end position="69"/>
    </location>
</feature>
<organism evidence="9 10">
    <name type="scientific">Candidatus Kutchimonas denitrificans</name>
    <dbReference type="NCBI Taxonomy" id="3056748"/>
    <lineage>
        <taxon>Bacteria</taxon>
        <taxon>Pseudomonadati</taxon>
        <taxon>Gemmatimonadota</taxon>
        <taxon>Gemmatimonadia</taxon>
        <taxon>Candidatus Palauibacterales</taxon>
        <taxon>Candidatus Palauibacteraceae</taxon>
        <taxon>Candidatus Kutchimonas</taxon>
    </lineage>
</organism>